<dbReference type="Gene3D" id="2.60.120.260">
    <property type="entry name" value="Galactose-binding domain-like"/>
    <property type="match status" value="1"/>
</dbReference>
<dbReference type="Proteomes" id="UP000594262">
    <property type="component" value="Unplaced"/>
</dbReference>
<dbReference type="InterPro" id="IPR045119">
    <property type="entry name" value="SUN1-5"/>
</dbReference>
<name>A0A7M5X212_9CNID</name>
<evidence type="ECO:0000256" key="4">
    <source>
        <dbReference type="ARBA" id="ARBA00023136"/>
    </source>
</evidence>
<dbReference type="OrthoDB" id="342281at2759"/>
<evidence type="ECO:0000313" key="9">
    <source>
        <dbReference type="EnsemblMetazoa" id="CLYHEMP016756.1"/>
    </source>
</evidence>
<keyword evidence="10" id="KW-1185">Reference proteome</keyword>
<organism evidence="9 10">
    <name type="scientific">Clytia hemisphaerica</name>
    <dbReference type="NCBI Taxonomy" id="252671"/>
    <lineage>
        <taxon>Eukaryota</taxon>
        <taxon>Metazoa</taxon>
        <taxon>Cnidaria</taxon>
        <taxon>Hydrozoa</taxon>
        <taxon>Hydroidolina</taxon>
        <taxon>Leptothecata</taxon>
        <taxon>Obeliida</taxon>
        <taxon>Clytiidae</taxon>
        <taxon>Clytia</taxon>
    </lineage>
</organism>
<dbReference type="InterPro" id="IPR012919">
    <property type="entry name" value="SUN_dom"/>
</dbReference>
<evidence type="ECO:0000259" key="8">
    <source>
        <dbReference type="PROSITE" id="PS51469"/>
    </source>
</evidence>
<keyword evidence="5" id="KW-0175">Coiled coil</keyword>
<dbReference type="PROSITE" id="PS51469">
    <property type="entry name" value="SUN"/>
    <property type="match status" value="1"/>
</dbReference>
<protein>
    <recommendedName>
        <fullName evidence="8">SUN domain-containing protein</fullName>
    </recommendedName>
</protein>
<evidence type="ECO:0000256" key="5">
    <source>
        <dbReference type="SAM" id="Coils"/>
    </source>
</evidence>
<keyword evidence="2 7" id="KW-0812">Transmembrane</keyword>
<dbReference type="GO" id="GO:0043495">
    <property type="term" value="F:protein-membrane adaptor activity"/>
    <property type="evidence" value="ECO:0007669"/>
    <property type="project" value="TreeGrafter"/>
</dbReference>
<dbReference type="Pfam" id="PF07738">
    <property type="entry name" value="Sad1_UNC"/>
    <property type="match status" value="1"/>
</dbReference>
<evidence type="ECO:0000256" key="1">
    <source>
        <dbReference type="ARBA" id="ARBA00004370"/>
    </source>
</evidence>
<feature type="domain" description="SUN" evidence="8">
    <location>
        <begin position="276"/>
        <end position="439"/>
    </location>
</feature>
<sequence>MGDSNGYSLRRGYSPHRSSPQRRNSRNFKKKTTREEEDQEESDAIHVATYNDSPEHLYGLDKHEDEEPPTEIIFKFNPFSAANDKDTSSKKSLFLGWLLITVYILALLFLYHKTSKAFFQKVESEESKPDSSELLESLLQQINLQKTYIDQVTESMANLHQNNNNITKVENCTCQKPNLEEYAEKSTMENLQKQILSTIDVVKKMNERVNKVQVDVEFQQEAYKELESKENGSKDLCNGGDCLSSSPNLFETIHSALDHFHADVLALPDFAMESAGGSINIPHHSETCEVGAPIIKVFGLPLWQDPRSPRNVIQPDTTPGNCWPMQGTNGYIVIKLAVSTQITMVTLEHLDRKLDRYSTSQYQLAPREFDVYAWLDKEGKEKFHLGSYVYLREKSAIQTFNVQNYYSKAISYVELRVKSNYGNPDCTCLYRFRVHGLSTEWDNLDQET</sequence>
<dbReference type="PANTHER" id="PTHR12911">
    <property type="entry name" value="SAD1/UNC-84-LIKE PROTEIN-RELATED"/>
    <property type="match status" value="1"/>
</dbReference>
<evidence type="ECO:0000256" key="2">
    <source>
        <dbReference type="ARBA" id="ARBA00022692"/>
    </source>
</evidence>
<feature type="region of interest" description="Disordered" evidence="6">
    <location>
        <begin position="1"/>
        <end position="48"/>
    </location>
</feature>
<dbReference type="AlphaFoldDB" id="A0A7M5X212"/>
<keyword evidence="4 7" id="KW-0472">Membrane</keyword>
<feature type="transmembrane region" description="Helical" evidence="7">
    <location>
        <begin position="93"/>
        <end position="111"/>
    </location>
</feature>
<comment type="subcellular location">
    <subcellularLocation>
        <location evidence="1">Membrane</location>
    </subcellularLocation>
</comment>
<evidence type="ECO:0000313" key="10">
    <source>
        <dbReference type="Proteomes" id="UP000594262"/>
    </source>
</evidence>
<evidence type="ECO:0000256" key="3">
    <source>
        <dbReference type="ARBA" id="ARBA00022989"/>
    </source>
</evidence>
<feature type="coiled-coil region" evidence="5">
    <location>
        <begin position="188"/>
        <end position="229"/>
    </location>
</feature>
<dbReference type="RefSeq" id="XP_066927890.1">
    <property type="nucleotide sequence ID" value="XM_067071789.1"/>
</dbReference>
<keyword evidence="3 7" id="KW-1133">Transmembrane helix</keyword>
<reference evidence="9" key="1">
    <citation type="submission" date="2021-01" db="UniProtKB">
        <authorList>
            <consortium name="EnsemblMetazoa"/>
        </authorList>
    </citation>
    <scope>IDENTIFICATION</scope>
</reference>
<dbReference type="GO" id="GO:0034993">
    <property type="term" value="C:meiotic nuclear membrane microtubule tethering complex"/>
    <property type="evidence" value="ECO:0007669"/>
    <property type="project" value="TreeGrafter"/>
</dbReference>
<feature type="compositionally biased region" description="Basic residues" evidence="6">
    <location>
        <begin position="19"/>
        <end position="32"/>
    </location>
</feature>
<accession>A0A7M5X212</accession>
<evidence type="ECO:0000256" key="7">
    <source>
        <dbReference type="SAM" id="Phobius"/>
    </source>
</evidence>
<dbReference type="PANTHER" id="PTHR12911:SF8">
    <property type="entry name" value="KLAROID PROTEIN-RELATED"/>
    <property type="match status" value="1"/>
</dbReference>
<evidence type="ECO:0000256" key="6">
    <source>
        <dbReference type="SAM" id="MobiDB-lite"/>
    </source>
</evidence>
<dbReference type="GeneID" id="136815347"/>
<proteinExistence type="predicted"/>
<dbReference type="EnsemblMetazoa" id="CLYHEMT016756.1">
    <property type="protein sequence ID" value="CLYHEMP016756.1"/>
    <property type="gene ID" value="CLYHEMG016756"/>
</dbReference>